<dbReference type="InterPro" id="IPR036388">
    <property type="entry name" value="WH-like_DNA-bd_sf"/>
</dbReference>
<accession>A0ABW0TPU0</accession>
<keyword evidence="3" id="KW-0238">DNA-binding</keyword>
<dbReference type="InterPro" id="IPR050950">
    <property type="entry name" value="HTH-type_LysR_regulators"/>
</dbReference>
<protein>
    <submittedName>
        <fullName evidence="6">LysR family transcriptional regulator</fullName>
    </submittedName>
</protein>
<evidence type="ECO:0000313" key="6">
    <source>
        <dbReference type="EMBL" id="MFC5591466.1"/>
    </source>
</evidence>
<name>A0ABW0TPU0_9BACL</name>
<evidence type="ECO:0000259" key="5">
    <source>
        <dbReference type="PROSITE" id="PS50931"/>
    </source>
</evidence>
<dbReference type="Proteomes" id="UP001596109">
    <property type="component" value="Unassembled WGS sequence"/>
</dbReference>
<dbReference type="InterPro" id="IPR000847">
    <property type="entry name" value="LysR_HTH_N"/>
</dbReference>
<proteinExistence type="inferred from homology"/>
<keyword evidence="4" id="KW-0804">Transcription</keyword>
<evidence type="ECO:0000256" key="4">
    <source>
        <dbReference type="ARBA" id="ARBA00023163"/>
    </source>
</evidence>
<dbReference type="SUPFAM" id="SSF53850">
    <property type="entry name" value="Periplasmic binding protein-like II"/>
    <property type="match status" value="1"/>
</dbReference>
<feature type="domain" description="HTH lysR-type" evidence="5">
    <location>
        <begin position="1"/>
        <end position="58"/>
    </location>
</feature>
<dbReference type="PANTHER" id="PTHR30419">
    <property type="entry name" value="HTH-TYPE TRANSCRIPTIONAL REGULATOR YBHD"/>
    <property type="match status" value="1"/>
</dbReference>
<dbReference type="CDD" id="cd05466">
    <property type="entry name" value="PBP2_LTTR_substrate"/>
    <property type="match status" value="1"/>
</dbReference>
<evidence type="ECO:0000256" key="2">
    <source>
        <dbReference type="ARBA" id="ARBA00023015"/>
    </source>
</evidence>
<gene>
    <name evidence="6" type="ORF">ACFPRA_21505</name>
</gene>
<keyword evidence="7" id="KW-1185">Reference proteome</keyword>
<dbReference type="PANTHER" id="PTHR30419:SF24">
    <property type="entry name" value="HTH-TYPE TRANSCRIPTIONAL REGULATOR CZCR"/>
    <property type="match status" value="1"/>
</dbReference>
<evidence type="ECO:0000313" key="7">
    <source>
        <dbReference type="Proteomes" id="UP001596109"/>
    </source>
</evidence>
<dbReference type="Pfam" id="PF03466">
    <property type="entry name" value="LysR_substrate"/>
    <property type="match status" value="1"/>
</dbReference>
<comment type="similarity">
    <text evidence="1">Belongs to the LysR transcriptional regulatory family.</text>
</comment>
<dbReference type="RefSeq" id="WP_381439298.1">
    <property type="nucleotide sequence ID" value="NZ_JBHSNO010000016.1"/>
</dbReference>
<sequence length="290" mass="32642">MTISRYEIFDKVIELKSFTKAADALSLTQPGISHAIKSLETEWGIPLITRSRSDIQLTSDGERIIWYIRDLLRIHEEIEQEVAAIKGLEVGTVKVGTFTSVASHWLPKIIKLFQNENPNIDIKLLLGSHQEIENALLNNEIDCGIIALPTLSKTLNVMPLKEDSMLCIVSKENPLHKQKKILFSQIEKEPFIILSEGGDIDVMRIFNQHHIRPTIKYELDQDKAIISMVRDDLGISILSEMALSGYSEVISVLELEVASHRLIGLATTSTVSPATKKFIEMVKTWVEENA</sequence>
<dbReference type="SUPFAM" id="SSF46785">
    <property type="entry name" value="Winged helix' DNA-binding domain"/>
    <property type="match status" value="1"/>
</dbReference>
<dbReference type="EMBL" id="JBHSNO010000016">
    <property type="protein sequence ID" value="MFC5591466.1"/>
    <property type="molecule type" value="Genomic_DNA"/>
</dbReference>
<dbReference type="Pfam" id="PF00126">
    <property type="entry name" value="HTH_1"/>
    <property type="match status" value="1"/>
</dbReference>
<keyword evidence="2" id="KW-0805">Transcription regulation</keyword>
<comment type="caution">
    <text evidence="6">The sequence shown here is derived from an EMBL/GenBank/DDBJ whole genome shotgun (WGS) entry which is preliminary data.</text>
</comment>
<organism evidence="6 7">
    <name type="scientific">Sporosarcina soli</name>
    <dbReference type="NCBI Taxonomy" id="334736"/>
    <lineage>
        <taxon>Bacteria</taxon>
        <taxon>Bacillati</taxon>
        <taxon>Bacillota</taxon>
        <taxon>Bacilli</taxon>
        <taxon>Bacillales</taxon>
        <taxon>Caryophanaceae</taxon>
        <taxon>Sporosarcina</taxon>
    </lineage>
</organism>
<dbReference type="Gene3D" id="3.40.190.290">
    <property type="match status" value="1"/>
</dbReference>
<dbReference type="InterPro" id="IPR036390">
    <property type="entry name" value="WH_DNA-bd_sf"/>
</dbReference>
<dbReference type="PRINTS" id="PR00039">
    <property type="entry name" value="HTHLYSR"/>
</dbReference>
<evidence type="ECO:0000256" key="1">
    <source>
        <dbReference type="ARBA" id="ARBA00009437"/>
    </source>
</evidence>
<dbReference type="Gene3D" id="1.10.10.10">
    <property type="entry name" value="Winged helix-like DNA-binding domain superfamily/Winged helix DNA-binding domain"/>
    <property type="match status" value="1"/>
</dbReference>
<reference evidence="7" key="1">
    <citation type="journal article" date="2019" name="Int. J. Syst. Evol. Microbiol.">
        <title>The Global Catalogue of Microorganisms (GCM) 10K type strain sequencing project: providing services to taxonomists for standard genome sequencing and annotation.</title>
        <authorList>
            <consortium name="The Broad Institute Genomics Platform"/>
            <consortium name="The Broad Institute Genome Sequencing Center for Infectious Disease"/>
            <person name="Wu L."/>
            <person name="Ma J."/>
        </authorList>
    </citation>
    <scope>NUCLEOTIDE SEQUENCE [LARGE SCALE GENOMIC DNA]</scope>
    <source>
        <strain evidence="7">CGMCC 4.1434</strain>
    </source>
</reference>
<evidence type="ECO:0000256" key="3">
    <source>
        <dbReference type="ARBA" id="ARBA00023125"/>
    </source>
</evidence>
<dbReference type="PROSITE" id="PS50931">
    <property type="entry name" value="HTH_LYSR"/>
    <property type="match status" value="1"/>
</dbReference>
<dbReference type="InterPro" id="IPR005119">
    <property type="entry name" value="LysR_subst-bd"/>
</dbReference>